<protein>
    <recommendedName>
        <fullName evidence="1">DDE-1 domain-containing protein</fullName>
    </recommendedName>
</protein>
<evidence type="ECO:0000313" key="2">
    <source>
        <dbReference type="EMBL" id="KOC71275.1"/>
    </source>
</evidence>
<proteinExistence type="predicted"/>
<organism evidence="2 3">
    <name type="scientific">Habropoda laboriosa</name>
    <dbReference type="NCBI Taxonomy" id="597456"/>
    <lineage>
        <taxon>Eukaryota</taxon>
        <taxon>Metazoa</taxon>
        <taxon>Ecdysozoa</taxon>
        <taxon>Arthropoda</taxon>
        <taxon>Hexapoda</taxon>
        <taxon>Insecta</taxon>
        <taxon>Pterygota</taxon>
        <taxon>Neoptera</taxon>
        <taxon>Endopterygota</taxon>
        <taxon>Hymenoptera</taxon>
        <taxon>Apocrita</taxon>
        <taxon>Aculeata</taxon>
        <taxon>Apoidea</taxon>
        <taxon>Anthophila</taxon>
        <taxon>Apidae</taxon>
        <taxon>Habropoda</taxon>
    </lineage>
</organism>
<dbReference type="AlphaFoldDB" id="A0A0L7RK75"/>
<dbReference type="EMBL" id="KQ414573">
    <property type="protein sequence ID" value="KOC71275.1"/>
    <property type="molecule type" value="Genomic_DNA"/>
</dbReference>
<gene>
    <name evidence="2" type="ORF">WH47_02359</name>
</gene>
<dbReference type="Pfam" id="PF03184">
    <property type="entry name" value="DDE_1"/>
    <property type="match status" value="1"/>
</dbReference>
<dbReference type="Proteomes" id="UP000053825">
    <property type="component" value="Unassembled WGS sequence"/>
</dbReference>
<feature type="non-terminal residue" evidence="2">
    <location>
        <position position="1"/>
    </location>
</feature>
<sequence>SLASGTEIAAPKNQILNARITIMFCSNATGSHKLPLLTFGKAVGIATFVGASVFNDGYRNILAMM</sequence>
<name>A0A0L7RK75_9HYME</name>
<reference evidence="2 3" key="1">
    <citation type="submission" date="2015-07" db="EMBL/GenBank/DDBJ databases">
        <title>The genome of Habropoda laboriosa.</title>
        <authorList>
            <person name="Pan H."/>
            <person name="Kapheim K."/>
        </authorList>
    </citation>
    <scope>NUCLEOTIDE SEQUENCE [LARGE SCALE GENOMIC DNA]</scope>
    <source>
        <strain evidence="2">0110345459</strain>
    </source>
</reference>
<accession>A0A0L7RK75</accession>
<dbReference type="InterPro" id="IPR004875">
    <property type="entry name" value="DDE_SF_endonuclease_dom"/>
</dbReference>
<keyword evidence="3" id="KW-1185">Reference proteome</keyword>
<feature type="domain" description="DDE-1" evidence="1">
    <location>
        <begin position="18"/>
        <end position="48"/>
    </location>
</feature>
<evidence type="ECO:0000259" key="1">
    <source>
        <dbReference type="Pfam" id="PF03184"/>
    </source>
</evidence>
<dbReference type="GO" id="GO:0003676">
    <property type="term" value="F:nucleic acid binding"/>
    <property type="evidence" value="ECO:0007669"/>
    <property type="project" value="InterPro"/>
</dbReference>
<evidence type="ECO:0000313" key="3">
    <source>
        <dbReference type="Proteomes" id="UP000053825"/>
    </source>
</evidence>